<sequence length="353" mass="38097">MRGHDQTVADQPDPEHRRDTVVIAASAGGISAMQKLLARLPRDLPATILGVVHLPATANSVLPQVVTRRSEVPAEFARDGVEPRPGRLYLAPPDRHLLLVEDRLRLSTGPRQNGLRPAADPLFFSAALARGRRLIGVVLSGMLDDGAAGCAAVQEHGGLVAVQDPAEADYDGMPSAALASTTDAFLGNLEGIARFVRDQTREAGMTDKGPDPDPDLHQAVERLLKVDNGWTESPPHEYSGLTCPECGGPLYSRSAPAGSMRMECRIGHGWSPQSLLESQDRTVERALSMAVTQLAERSVLTRRLAQAAAERGHRLSRDQFADKARQTEEAAETLQRMLAELLARQDDLANGSR</sequence>
<dbReference type="PROSITE" id="PS50122">
    <property type="entry name" value="CHEB"/>
    <property type="match status" value="1"/>
</dbReference>
<dbReference type="InterPro" id="IPR000673">
    <property type="entry name" value="Sig_transdc_resp-reg_Me-estase"/>
</dbReference>
<dbReference type="EMBL" id="JACJIA010000008">
    <property type="protein sequence ID" value="MBA8954278.1"/>
    <property type="molecule type" value="Genomic_DNA"/>
</dbReference>
<dbReference type="PIRSF" id="PIRSF036461">
    <property type="entry name" value="Chmtx_methlestr"/>
    <property type="match status" value="1"/>
</dbReference>
<evidence type="ECO:0000256" key="1">
    <source>
        <dbReference type="ARBA" id="ARBA00022801"/>
    </source>
</evidence>
<keyword evidence="5" id="KW-0175">Coiled coil</keyword>
<organism evidence="7 8">
    <name type="scientific">Actinomadura namibiensis</name>
    <dbReference type="NCBI Taxonomy" id="182080"/>
    <lineage>
        <taxon>Bacteria</taxon>
        <taxon>Bacillati</taxon>
        <taxon>Actinomycetota</taxon>
        <taxon>Actinomycetes</taxon>
        <taxon>Streptosporangiales</taxon>
        <taxon>Thermomonosporaceae</taxon>
        <taxon>Actinomadura</taxon>
    </lineage>
</organism>
<dbReference type="GO" id="GO:0005737">
    <property type="term" value="C:cytoplasm"/>
    <property type="evidence" value="ECO:0007669"/>
    <property type="project" value="InterPro"/>
</dbReference>
<dbReference type="PANTHER" id="PTHR42872">
    <property type="entry name" value="PROTEIN-GLUTAMATE METHYLESTERASE/PROTEIN-GLUTAMINE GLUTAMINASE"/>
    <property type="match status" value="1"/>
</dbReference>
<feature type="domain" description="CheB-type methylesterase" evidence="6">
    <location>
        <begin position="14"/>
        <end position="178"/>
    </location>
</feature>
<keyword evidence="8" id="KW-1185">Reference proteome</keyword>
<dbReference type="GO" id="GO:0008984">
    <property type="term" value="F:protein-glutamate methylesterase activity"/>
    <property type="evidence" value="ECO:0007669"/>
    <property type="project" value="UniProtKB-EC"/>
</dbReference>
<dbReference type="GO" id="GO:0000156">
    <property type="term" value="F:phosphorelay response regulator activity"/>
    <property type="evidence" value="ECO:0007669"/>
    <property type="project" value="InterPro"/>
</dbReference>
<feature type="active site" evidence="4">
    <location>
        <position position="26"/>
    </location>
</feature>
<dbReference type="Gene3D" id="3.40.50.180">
    <property type="entry name" value="Methylesterase CheB, C-terminal domain"/>
    <property type="match status" value="1"/>
</dbReference>
<dbReference type="Proteomes" id="UP000572680">
    <property type="component" value="Unassembled WGS sequence"/>
</dbReference>
<keyword evidence="4" id="KW-0145">Chemotaxis</keyword>
<evidence type="ECO:0000313" key="8">
    <source>
        <dbReference type="Proteomes" id="UP000572680"/>
    </source>
</evidence>
<dbReference type="Pfam" id="PF01339">
    <property type="entry name" value="CheB_methylest"/>
    <property type="match status" value="1"/>
</dbReference>
<dbReference type="RefSeq" id="WP_182846368.1">
    <property type="nucleotide sequence ID" value="NZ_JACJIA010000008.1"/>
</dbReference>
<comment type="caution">
    <text evidence="7">The sequence shown here is derived from an EMBL/GenBank/DDBJ whole genome shotgun (WGS) entry which is preliminary data.</text>
</comment>
<evidence type="ECO:0000256" key="5">
    <source>
        <dbReference type="SAM" id="Coils"/>
    </source>
</evidence>
<feature type="coiled-coil region" evidence="5">
    <location>
        <begin position="317"/>
        <end position="344"/>
    </location>
</feature>
<gene>
    <name evidence="7" type="ORF">HNR61_005932</name>
</gene>
<name>A0A7W3LU04_ACTNM</name>
<dbReference type="EC" id="3.1.1.61" evidence="2"/>
<accession>A0A7W3LU04</accession>
<comment type="catalytic activity">
    <reaction evidence="3">
        <text>[protein]-L-glutamate 5-O-methyl ester + H2O = L-glutamyl-[protein] + methanol + H(+)</text>
        <dbReference type="Rhea" id="RHEA:23236"/>
        <dbReference type="Rhea" id="RHEA-COMP:10208"/>
        <dbReference type="Rhea" id="RHEA-COMP:10311"/>
        <dbReference type="ChEBI" id="CHEBI:15377"/>
        <dbReference type="ChEBI" id="CHEBI:15378"/>
        <dbReference type="ChEBI" id="CHEBI:17790"/>
        <dbReference type="ChEBI" id="CHEBI:29973"/>
        <dbReference type="ChEBI" id="CHEBI:82795"/>
        <dbReference type="EC" id="3.1.1.61"/>
    </reaction>
</comment>
<proteinExistence type="predicted"/>
<evidence type="ECO:0000259" key="6">
    <source>
        <dbReference type="PROSITE" id="PS50122"/>
    </source>
</evidence>
<evidence type="ECO:0000256" key="4">
    <source>
        <dbReference type="PROSITE-ProRule" id="PRU00050"/>
    </source>
</evidence>
<feature type="active site" evidence="4">
    <location>
        <position position="53"/>
    </location>
</feature>
<evidence type="ECO:0000256" key="3">
    <source>
        <dbReference type="ARBA" id="ARBA00048267"/>
    </source>
</evidence>
<dbReference type="SUPFAM" id="SSF52738">
    <property type="entry name" value="Methylesterase CheB, C-terminal domain"/>
    <property type="match status" value="1"/>
</dbReference>
<dbReference type="InterPro" id="IPR011247">
    <property type="entry name" value="Chemotax_prot-Glu_Me-esterase"/>
</dbReference>
<keyword evidence="1 4" id="KW-0378">Hydrolase</keyword>
<dbReference type="CDD" id="cd16433">
    <property type="entry name" value="CheB"/>
    <property type="match status" value="1"/>
</dbReference>
<feature type="active site" evidence="4">
    <location>
        <position position="145"/>
    </location>
</feature>
<reference evidence="7 8" key="1">
    <citation type="submission" date="2020-08" db="EMBL/GenBank/DDBJ databases">
        <title>Genomic Encyclopedia of Type Strains, Phase IV (KMG-IV): sequencing the most valuable type-strain genomes for metagenomic binning, comparative biology and taxonomic classification.</title>
        <authorList>
            <person name="Goeker M."/>
        </authorList>
    </citation>
    <scope>NUCLEOTIDE SEQUENCE [LARGE SCALE GENOMIC DNA]</scope>
    <source>
        <strain evidence="7 8">DSM 44197</strain>
    </source>
</reference>
<dbReference type="GO" id="GO:0006935">
    <property type="term" value="P:chemotaxis"/>
    <property type="evidence" value="ECO:0007669"/>
    <property type="project" value="UniProtKB-UniRule"/>
</dbReference>
<evidence type="ECO:0000313" key="7">
    <source>
        <dbReference type="EMBL" id="MBA8954278.1"/>
    </source>
</evidence>
<dbReference type="AlphaFoldDB" id="A0A7W3LU04"/>
<protein>
    <recommendedName>
        <fullName evidence="2">protein-glutamate methylesterase</fullName>
        <ecNumber evidence="2">3.1.1.61</ecNumber>
    </recommendedName>
</protein>
<dbReference type="PANTHER" id="PTHR42872:SF6">
    <property type="entry name" value="PROTEIN-GLUTAMATE METHYLESTERASE_PROTEIN-GLUTAMINE GLUTAMINASE"/>
    <property type="match status" value="1"/>
</dbReference>
<evidence type="ECO:0000256" key="2">
    <source>
        <dbReference type="ARBA" id="ARBA00039140"/>
    </source>
</evidence>
<dbReference type="InterPro" id="IPR035909">
    <property type="entry name" value="CheB_C"/>
</dbReference>